<comment type="caution">
    <text evidence="2">The sequence shown here is derived from an EMBL/GenBank/DDBJ whole genome shotgun (WGS) entry which is preliminary data.</text>
</comment>
<feature type="transmembrane region" description="Helical" evidence="1">
    <location>
        <begin position="87"/>
        <end position="107"/>
    </location>
</feature>
<sequence length="216" mass="23907">MPPSRRVTARPLSSNAEVIDLRALLAALQQILDRRKCLPHALARVYHRAIPAVRCVLFMIEVLPLMSEGVGTQLRLRPPRALSARQFVQLFAVLAGTMWLFAGLGWWTGNAFAPVFALVHSGVVALALRQLWRSGEREEAIRVGEAVVEVFPSGHAPPAFQAHPHWVRLCIERDDRVLLVSSGKQIEIGSFLGPAERVELATTLKRLLAAANGRHR</sequence>
<keyword evidence="1" id="KW-0472">Membrane</keyword>
<keyword evidence="1" id="KW-1133">Transmembrane helix</keyword>
<keyword evidence="1" id="KW-0812">Transmembrane</keyword>
<evidence type="ECO:0000313" key="2">
    <source>
        <dbReference type="EMBL" id="MBB4725490.1"/>
    </source>
</evidence>
<dbReference type="EMBL" id="JACHNL010000011">
    <property type="protein sequence ID" value="MBB4725490.1"/>
    <property type="molecule type" value="Genomic_DNA"/>
</dbReference>
<evidence type="ECO:0000256" key="1">
    <source>
        <dbReference type="SAM" id="Phobius"/>
    </source>
</evidence>
<evidence type="ECO:0000313" key="3">
    <source>
        <dbReference type="Proteomes" id="UP000576603"/>
    </source>
</evidence>
<protein>
    <submittedName>
        <fullName evidence="2">Membrane protein</fullName>
    </submittedName>
</protein>
<dbReference type="Pfam" id="PF10003">
    <property type="entry name" value="DUF2244"/>
    <property type="match status" value="1"/>
</dbReference>
<dbReference type="Proteomes" id="UP000576603">
    <property type="component" value="Unassembled WGS sequence"/>
</dbReference>
<accession>A0AAW3U901</accession>
<reference evidence="2 3" key="1">
    <citation type="submission" date="2020-08" db="EMBL/GenBank/DDBJ databases">
        <title>Studying the diversity of plant-associated saprophytic bacteria and their role in host health and plant-pathogen interactions.</title>
        <authorList>
            <person name="Potnis N."/>
        </authorList>
    </citation>
    <scope>NUCLEOTIDE SEQUENCE [LARGE SCALE GENOMIC DNA]</scope>
    <source>
        <strain evidence="2 3">CFBP 7922</strain>
    </source>
</reference>
<dbReference type="InterPro" id="IPR019253">
    <property type="entry name" value="DUF2244_TM"/>
</dbReference>
<proteinExistence type="predicted"/>
<organism evidence="2 3">
    <name type="scientific">Xanthomonas euvesicatoria</name>
    <dbReference type="NCBI Taxonomy" id="456327"/>
    <lineage>
        <taxon>Bacteria</taxon>
        <taxon>Pseudomonadati</taxon>
        <taxon>Pseudomonadota</taxon>
        <taxon>Gammaproteobacteria</taxon>
        <taxon>Lysobacterales</taxon>
        <taxon>Lysobacteraceae</taxon>
        <taxon>Xanthomonas</taxon>
    </lineage>
</organism>
<name>A0AAW3U901_XANEU</name>
<gene>
    <name evidence="2" type="ORF">FHY32_003893</name>
</gene>
<dbReference type="AlphaFoldDB" id="A0AAW3U901"/>